<proteinExistence type="predicted"/>
<keyword evidence="3" id="KW-1185">Reference proteome</keyword>
<dbReference type="AlphaFoldDB" id="A0A5N6ZH27"/>
<dbReference type="OrthoDB" id="3766406at2759"/>
<accession>A0A5N6ZH27</accession>
<feature type="compositionally biased region" description="Basic residues" evidence="1">
    <location>
        <begin position="45"/>
        <end position="57"/>
    </location>
</feature>
<gene>
    <name evidence="2" type="ORF">BDV28DRAFT_161970</name>
</gene>
<feature type="compositionally biased region" description="Basic and acidic residues" evidence="1">
    <location>
        <begin position="33"/>
        <end position="44"/>
    </location>
</feature>
<dbReference type="EMBL" id="ML739043">
    <property type="protein sequence ID" value="KAE8356069.1"/>
    <property type="molecule type" value="Genomic_DNA"/>
</dbReference>
<feature type="region of interest" description="Disordered" evidence="1">
    <location>
        <begin position="20"/>
        <end position="66"/>
    </location>
</feature>
<evidence type="ECO:0000256" key="1">
    <source>
        <dbReference type="SAM" id="MobiDB-lite"/>
    </source>
</evidence>
<evidence type="ECO:0008006" key="4">
    <source>
        <dbReference type="Google" id="ProtNLM"/>
    </source>
</evidence>
<organism evidence="2 3">
    <name type="scientific">Aspergillus coremiiformis</name>
    <dbReference type="NCBI Taxonomy" id="138285"/>
    <lineage>
        <taxon>Eukaryota</taxon>
        <taxon>Fungi</taxon>
        <taxon>Dikarya</taxon>
        <taxon>Ascomycota</taxon>
        <taxon>Pezizomycotina</taxon>
        <taxon>Eurotiomycetes</taxon>
        <taxon>Eurotiomycetidae</taxon>
        <taxon>Eurotiales</taxon>
        <taxon>Aspergillaceae</taxon>
        <taxon>Aspergillus</taxon>
        <taxon>Aspergillus subgen. Circumdati</taxon>
    </lineage>
</organism>
<dbReference type="Proteomes" id="UP000327118">
    <property type="component" value="Unassembled WGS sequence"/>
</dbReference>
<protein>
    <recommendedName>
        <fullName evidence="4">F-box domain-containing protein</fullName>
    </recommendedName>
</protein>
<sequence length="422" mass="48334">MAVLTRSQWVQSTTVNTKKITRKRALRKHHSASHHEDNLRDKITTRRHAAKKPRTSYHQRSSSEIEGDPNRNLAIFGLPKELFDGIISFLPPEAAACFSLTCKEALHLLGTTSWTYFRGRSRRYRAHGSLVKLLQRDLPGSEYCLRCETLHPPLKPPKDHRETRSTKPCMGQDASIDYWPQTASGGYSVVWAHILHAFQSQPPSEPSPPIDLFDGDFTFHHGAVTYRLCSSAHWVNRNLVLTQQHRLRNLDSRSKALRAVDITSLPFRVCPHLSTTTAPPPKTYHSRNGVSNSPFLTNIITRAFPPNLRKGIPRPRVFRALNPSEQRQIADVEMKADFLWRCRSCPTKFRVRYEELTGEIVVTAWHSFGRALYQARQFWSCLVRREGPTLGSAERNSEYYSTARTWADFDIPDGIEIALARW</sequence>
<dbReference type="InterPro" id="IPR036047">
    <property type="entry name" value="F-box-like_dom_sf"/>
</dbReference>
<reference evidence="3" key="1">
    <citation type="submission" date="2019-04" db="EMBL/GenBank/DDBJ databases">
        <title>Friends and foes A comparative genomics studyof 23 Aspergillus species from section Flavi.</title>
        <authorList>
            <consortium name="DOE Joint Genome Institute"/>
            <person name="Kjaerbolling I."/>
            <person name="Vesth T."/>
            <person name="Frisvad J.C."/>
            <person name="Nybo J.L."/>
            <person name="Theobald S."/>
            <person name="Kildgaard S."/>
            <person name="Isbrandt T."/>
            <person name="Kuo A."/>
            <person name="Sato A."/>
            <person name="Lyhne E.K."/>
            <person name="Kogle M.E."/>
            <person name="Wiebenga A."/>
            <person name="Kun R.S."/>
            <person name="Lubbers R.J."/>
            <person name="Makela M.R."/>
            <person name="Barry K."/>
            <person name="Chovatia M."/>
            <person name="Clum A."/>
            <person name="Daum C."/>
            <person name="Haridas S."/>
            <person name="He G."/>
            <person name="LaButti K."/>
            <person name="Lipzen A."/>
            <person name="Mondo S."/>
            <person name="Riley R."/>
            <person name="Salamov A."/>
            <person name="Simmons B.A."/>
            <person name="Magnuson J.K."/>
            <person name="Henrissat B."/>
            <person name="Mortensen U.H."/>
            <person name="Larsen T.O."/>
            <person name="Devries R.P."/>
            <person name="Grigoriev I.V."/>
            <person name="Machida M."/>
            <person name="Baker S.E."/>
            <person name="Andersen M.R."/>
        </authorList>
    </citation>
    <scope>NUCLEOTIDE SEQUENCE [LARGE SCALE GENOMIC DNA]</scope>
    <source>
        <strain evidence="3">CBS 553.77</strain>
    </source>
</reference>
<name>A0A5N6ZH27_9EURO</name>
<evidence type="ECO:0000313" key="2">
    <source>
        <dbReference type="EMBL" id="KAE8356069.1"/>
    </source>
</evidence>
<feature type="compositionally biased region" description="Basic residues" evidence="1">
    <location>
        <begin position="20"/>
        <end position="32"/>
    </location>
</feature>
<dbReference type="SUPFAM" id="SSF81383">
    <property type="entry name" value="F-box domain"/>
    <property type="match status" value="1"/>
</dbReference>
<evidence type="ECO:0000313" key="3">
    <source>
        <dbReference type="Proteomes" id="UP000327118"/>
    </source>
</evidence>